<dbReference type="PANTHER" id="PTHR43105:SF14">
    <property type="entry name" value="FORMATE DEHYDROGENASE H"/>
    <property type="match status" value="1"/>
</dbReference>
<dbReference type="EMBL" id="JAAAMJ010000004">
    <property type="protein sequence ID" value="NDV86726.1"/>
    <property type="molecule type" value="Genomic_DNA"/>
</dbReference>
<dbReference type="CDD" id="cd02790">
    <property type="entry name" value="MopB_CT_Formate-Dh_H"/>
    <property type="match status" value="1"/>
</dbReference>
<dbReference type="Gene3D" id="3.30.70.20">
    <property type="match status" value="1"/>
</dbReference>
<dbReference type="GO" id="GO:0022904">
    <property type="term" value="P:respiratory electron transport chain"/>
    <property type="evidence" value="ECO:0007669"/>
    <property type="project" value="TreeGrafter"/>
</dbReference>
<dbReference type="SUPFAM" id="SSF54292">
    <property type="entry name" value="2Fe-2S ferredoxin-like"/>
    <property type="match status" value="1"/>
</dbReference>
<dbReference type="InterPro" id="IPR009010">
    <property type="entry name" value="Asp_de-COase-like_dom_sf"/>
</dbReference>
<dbReference type="CDD" id="cd02753">
    <property type="entry name" value="MopB_Formate-Dh-H"/>
    <property type="match status" value="1"/>
</dbReference>
<dbReference type="Pfam" id="PF01568">
    <property type="entry name" value="Molydop_binding"/>
    <property type="match status" value="1"/>
</dbReference>
<dbReference type="SUPFAM" id="SSF54862">
    <property type="entry name" value="4Fe-4S ferredoxins"/>
    <property type="match status" value="1"/>
</dbReference>
<evidence type="ECO:0000256" key="3">
    <source>
        <dbReference type="ARBA" id="ARBA00022723"/>
    </source>
</evidence>
<dbReference type="Proteomes" id="UP000476332">
    <property type="component" value="Unassembled WGS sequence"/>
</dbReference>
<dbReference type="GO" id="GO:0051539">
    <property type="term" value="F:4 iron, 4 sulfur cluster binding"/>
    <property type="evidence" value="ECO:0007669"/>
    <property type="project" value="UniProtKB-KW"/>
</dbReference>
<keyword evidence="4" id="KW-0677">Repeat</keyword>
<evidence type="ECO:0000259" key="8">
    <source>
        <dbReference type="PROSITE" id="PS51085"/>
    </source>
</evidence>
<evidence type="ECO:0000259" key="10">
    <source>
        <dbReference type="PROSITE" id="PS51669"/>
    </source>
</evidence>
<comment type="similarity">
    <text evidence="1">In the C-terminal section; belongs to the prokaryotic molybdopterin-containing oxidoreductase family.</text>
</comment>
<dbReference type="InterPro" id="IPR006963">
    <property type="entry name" value="Mopterin_OxRdtase_4Fe-4S_dom"/>
</dbReference>
<dbReference type="Gene3D" id="2.40.40.20">
    <property type="match status" value="1"/>
</dbReference>
<sequence length="929" mass="101964">MTSTINFTLDGKSVAAGETETIWDVAKREGTRIPHLCHVDMPGYRPDGNCRACMVEVDGERVLAASCIRKPAEGMVVRTDTERAVKSREMVVELLASNMRAREDGPDNQSMFWQWASSMGVSGSRYPSKFVTEHVEAEFDVSNPAIAVNMDACIACGACVRACREVQVNDVIGMAQRGNRTVPVFDIHDPMGLSTCVTCGECVQACPTGALYEKSLMDETRTQRAVQEFDKVVDSVCPFCGVGCQTKVAVKDNRIVQVDGRDGYANENRLCVKGRFGFDYAMSPERLTKPLIRRDDAPRRGDLDMRGVDPLTIFREATWEEAMARAAGGLKSILERDGGKALAGFGSAKGSNEEAYLFQKLVRQGFDTNNVDHCTRLCHASSVAALMEGVGSGAVSAPFNDAMKADCIVVIGARPTTNHPVAATYFKQAAKLGKKLIVIDPRGQDLMRHATHSLRFRAGSDVAMLNAMINVIIDEKLYDEQYIQANVAGFEALREKVKDFTPEAMAEVCGIPADMLRDVARTYATAERSIIFWGMGISQHTHGTDNSRCLIALALITGHIGRPGTGLHPLRGQNNVQGASDAGMIPMYYPDYKSVENADIRASYENFWGQTLDPKRGLTVVEIIDAIHDGEIKGMYVMGENPAMSDPDQTHARGALAMLEHLVVQDIFLTETAWHADVVLPASAHAEKLGTFTNTNRQVQIGRPALELPGEARQDWELIVDLAQRLGLGWDYGHVSEVYTEMASVMPSLKHITWERVEREESVIYPADGPDVPGNEIIFTTSFPTEDGRGRIVPSDLLPPDEIPDAEYPLVLTTGRLLEHWHTGAMTRRAGVLDAIEPQGIAAMNPREIGRRGLRQGDMIAVETRRGTVEAILRADREVADGMVFMPFCFNESPANMLTNPMLDPYGKIPEFKYCAARIAALPQVEAAE</sequence>
<dbReference type="InterPro" id="IPR006657">
    <property type="entry name" value="MoPterin_dinucl-bd_dom"/>
</dbReference>
<accession>A0A6L9MGC1</accession>
<evidence type="ECO:0000256" key="5">
    <source>
        <dbReference type="ARBA" id="ARBA00023002"/>
    </source>
</evidence>
<dbReference type="PANTHER" id="PTHR43105">
    <property type="entry name" value="RESPIRATORY NITRATE REDUCTASE"/>
    <property type="match status" value="1"/>
</dbReference>
<dbReference type="Pfam" id="PF13510">
    <property type="entry name" value="Fer2_4"/>
    <property type="match status" value="1"/>
</dbReference>
<dbReference type="Pfam" id="PF04879">
    <property type="entry name" value="Molybdop_Fe4S4"/>
    <property type="match status" value="1"/>
</dbReference>
<dbReference type="GO" id="GO:0016020">
    <property type="term" value="C:membrane"/>
    <property type="evidence" value="ECO:0007669"/>
    <property type="project" value="TreeGrafter"/>
</dbReference>
<dbReference type="InterPro" id="IPR001041">
    <property type="entry name" value="2Fe-2S_ferredoxin-type"/>
</dbReference>
<dbReference type="InterPro" id="IPR017896">
    <property type="entry name" value="4Fe4S_Fe-S-bd"/>
</dbReference>
<feature type="domain" description="4Fe-4S Mo/W bis-MGD-type" evidence="10">
    <location>
        <begin position="230"/>
        <end position="285"/>
    </location>
</feature>
<dbReference type="InterPro" id="IPR041925">
    <property type="entry name" value="CT_Formate-Dh_H"/>
</dbReference>
<dbReference type="InterPro" id="IPR017900">
    <property type="entry name" value="4Fe4S_Fe_S_CS"/>
</dbReference>
<evidence type="ECO:0000313" key="11">
    <source>
        <dbReference type="EMBL" id="NDV86726.1"/>
    </source>
</evidence>
<dbReference type="Gene3D" id="3.40.50.740">
    <property type="match status" value="1"/>
</dbReference>
<dbReference type="NCBIfam" id="TIGR01591">
    <property type="entry name" value="Fdh-alpha"/>
    <property type="match status" value="1"/>
</dbReference>
<keyword evidence="3" id="KW-0479">Metal-binding</keyword>
<gene>
    <name evidence="11" type="ORF">GTW51_08430</name>
</gene>
<dbReference type="Gene3D" id="2.20.25.90">
    <property type="entry name" value="ADC-like domains"/>
    <property type="match status" value="1"/>
</dbReference>
<dbReference type="PROSITE" id="PS51085">
    <property type="entry name" value="2FE2S_FER_2"/>
    <property type="match status" value="1"/>
</dbReference>
<dbReference type="InterPro" id="IPR036010">
    <property type="entry name" value="2Fe-2S_ferredoxin-like_sf"/>
</dbReference>
<dbReference type="PROSITE" id="PS00490">
    <property type="entry name" value="MOLYBDOPTERIN_PROK_2"/>
    <property type="match status" value="1"/>
</dbReference>
<organism evidence="11 12">
    <name type="scientific">Aurantimonas aggregata</name>
    <dbReference type="NCBI Taxonomy" id="2047720"/>
    <lineage>
        <taxon>Bacteria</taxon>
        <taxon>Pseudomonadati</taxon>
        <taxon>Pseudomonadota</taxon>
        <taxon>Alphaproteobacteria</taxon>
        <taxon>Hyphomicrobiales</taxon>
        <taxon>Aurantimonadaceae</taxon>
        <taxon>Aurantimonas</taxon>
    </lineage>
</organism>
<dbReference type="AlphaFoldDB" id="A0A6L9MGC1"/>
<keyword evidence="7" id="KW-0411">Iron-sulfur</keyword>
<dbReference type="Pfam" id="PF00384">
    <property type="entry name" value="Molybdopterin"/>
    <property type="match status" value="1"/>
</dbReference>
<keyword evidence="2" id="KW-0004">4Fe-4S</keyword>
<feature type="domain" description="4Fe-4S ferredoxin-type" evidence="9">
    <location>
        <begin position="144"/>
        <end position="174"/>
    </location>
</feature>
<dbReference type="InterPro" id="IPR006478">
    <property type="entry name" value="Formate_DH_asu"/>
</dbReference>
<dbReference type="FunFam" id="3.30.70.20:FF:000035">
    <property type="entry name" value="Iron hydrogenase 1"/>
    <property type="match status" value="1"/>
</dbReference>
<dbReference type="GO" id="GO:0043546">
    <property type="term" value="F:molybdopterin cofactor binding"/>
    <property type="evidence" value="ECO:0007669"/>
    <property type="project" value="InterPro"/>
</dbReference>
<dbReference type="PROSITE" id="PS00198">
    <property type="entry name" value="4FE4S_FER_1"/>
    <property type="match status" value="1"/>
</dbReference>
<evidence type="ECO:0000313" key="12">
    <source>
        <dbReference type="Proteomes" id="UP000476332"/>
    </source>
</evidence>
<dbReference type="GO" id="GO:1990204">
    <property type="term" value="C:oxidoreductase complex"/>
    <property type="evidence" value="ECO:0007669"/>
    <property type="project" value="UniProtKB-ARBA"/>
</dbReference>
<dbReference type="Gene3D" id="3.40.228.10">
    <property type="entry name" value="Dimethylsulfoxide Reductase, domain 2"/>
    <property type="match status" value="1"/>
</dbReference>
<evidence type="ECO:0000256" key="4">
    <source>
        <dbReference type="ARBA" id="ARBA00022737"/>
    </source>
</evidence>
<dbReference type="Gene3D" id="3.10.20.740">
    <property type="match status" value="1"/>
</dbReference>
<reference evidence="11 12" key="1">
    <citation type="submission" date="2020-01" db="EMBL/GenBank/DDBJ databases">
        <title>Genomes of bacteria type strains.</title>
        <authorList>
            <person name="Chen J."/>
            <person name="Zhu S."/>
            <person name="Chen J."/>
        </authorList>
    </citation>
    <scope>NUCLEOTIDE SEQUENCE [LARGE SCALE GENOMIC DNA]</scope>
    <source>
        <strain evidence="11 12">KCTC 52919</strain>
    </source>
</reference>
<keyword evidence="5" id="KW-0560">Oxidoreductase</keyword>
<feature type="domain" description="2Fe-2S ferredoxin-type" evidence="8">
    <location>
        <begin position="3"/>
        <end position="83"/>
    </location>
</feature>
<evidence type="ECO:0000256" key="1">
    <source>
        <dbReference type="ARBA" id="ARBA00007023"/>
    </source>
</evidence>
<dbReference type="GO" id="GO:0015942">
    <property type="term" value="P:formate metabolic process"/>
    <property type="evidence" value="ECO:0007669"/>
    <property type="project" value="InterPro"/>
</dbReference>
<protein>
    <submittedName>
        <fullName evidence="11">Formate dehydrogenase subunit alpha</fullName>
    </submittedName>
</protein>
<evidence type="ECO:0000259" key="9">
    <source>
        <dbReference type="PROSITE" id="PS51379"/>
    </source>
</evidence>
<dbReference type="GO" id="GO:0008863">
    <property type="term" value="F:formate dehydrogenase (NAD+) activity"/>
    <property type="evidence" value="ECO:0007669"/>
    <property type="project" value="InterPro"/>
</dbReference>
<dbReference type="PROSITE" id="PS51379">
    <property type="entry name" value="4FE4S_FER_2"/>
    <property type="match status" value="2"/>
</dbReference>
<dbReference type="CDD" id="cd00207">
    <property type="entry name" value="fer2"/>
    <property type="match status" value="1"/>
</dbReference>
<proteinExistence type="inferred from homology"/>
<name>A0A6L9MGC1_9HYPH</name>
<dbReference type="InterPro" id="IPR041924">
    <property type="entry name" value="Formate_Dh-H_N"/>
</dbReference>
<evidence type="ECO:0000256" key="7">
    <source>
        <dbReference type="ARBA" id="ARBA00023014"/>
    </source>
</evidence>
<dbReference type="PROSITE" id="PS51669">
    <property type="entry name" value="4FE4S_MOW_BIS_MGD"/>
    <property type="match status" value="1"/>
</dbReference>
<dbReference type="InterPro" id="IPR050123">
    <property type="entry name" value="Prok_molybdopt-oxidoreductase"/>
</dbReference>
<dbReference type="GO" id="GO:0046872">
    <property type="term" value="F:metal ion binding"/>
    <property type="evidence" value="ECO:0007669"/>
    <property type="project" value="UniProtKB-KW"/>
</dbReference>
<evidence type="ECO:0000256" key="6">
    <source>
        <dbReference type="ARBA" id="ARBA00023004"/>
    </source>
</evidence>
<keyword evidence="6" id="KW-0408">Iron</keyword>
<dbReference type="RefSeq" id="WP_163043473.1">
    <property type="nucleotide sequence ID" value="NZ_JAAAMJ010000004.1"/>
</dbReference>
<dbReference type="InterPro" id="IPR006656">
    <property type="entry name" value="Mopterin_OxRdtase"/>
</dbReference>
<dbReference type="PIRSF" id="PIRSF036643">
    <property type="entry name" value="FDH_alpha"/>
    <property type="match status" value="1"/>
</dbReference>
<dbReference type="SUPFAM" id="SSF50692">
    <property type="entry name" value="ADC-like"/>
    <property type="match status" value="1"/>
</dbReference>
<dbReference type="SUPFAM" id="SSF53706">
    <property type="entry name" value="Formate dehydrogenase/DMSO reductase, domains 1-3"/>
    <property type="match status" value="1"/>
</dbReference>
<feature type="domain" description="4Fe-4S ferredoxin-type" evidence="9">
    <location>
        <begin position="183"/>
        <end position="216"/>
    </location>
</feature>
<dbReference type="InterPro" id="IPR006655">
    <property type="entry name" value="Mopterin_OxRdtase_prok_CS"/>
</dbReference>
<evidence type="ECO:0000256" key="2">
    <source>
        <dbReference type="ARBA" id="ARBA00022485"/>
    </source>
</evidence>
<dbReference type="SMART" id="SM00926">
    <property type="entry name" value="Molybdop_Fe4S4"/>
    <property type="match status" value="1"/>
</dbReference>
<dbReference type="GO" id="GO:0003954">
    <property type="term" value="F:NADH dehydrogenase activity"/>
    <property type="evidence" value="ECO:0007669"/>
    <property type="project" value="TreeGrafter"/>
</dbReference>
<keyword evidence="12" id="KW-1185">Reference proteome</keyword>
<dbReference type="Pfam" id="PF12838">
    <property type="entry name" value="Fer4_7"/>
    <property type="match status" value="1"/>
</dbReference>
<comment type="caution">
    <text evidence="11">The sequence shown here is derived from an EMBL/GenBank/DDBJ whole genome shotgun (WGS) entry which is preliminary data.</text>
</comment>